<dbReference type="RefSeq" id="WP_380752299.1">
    <property type="nucleotide sequence ID" value="NZ_JBHSRF010000016.1"/>
</dbReference>
<reference evidence="2" key="1">
    <citation type="journal article" date="2019" name="Int. J. Syst. Evol. Microbiol.">
        <title>The Global Catalogue of Microorganisms (GCM) 10K type strain sequencing project: providing services to taxonomists for standard genome sequencing and annotation.</title>
        <authorList>
            <consortium name="The Broad Institute Genomics Platform"/>
            <consortium name="The Broad Institute Genome Sequencing Center for Infectious Disease"/>
            <person name="Wu L."/>
            <person name="Ma J."/>
        </authorList>
    </citation>
    <scope>NUCLEOTIDE SEQUENCE [LARGE SCALE GENOMIC DNA]</scope>
    <source>
        <strain evidence="2">JCM 30346</strain>
    </source>
</reference>
<organism evidence="1 2">
    <name type="scientific">Sphaerisporangium aureirubrum</name>
    <dbReference type="NCBI Taxonomy" id="1544736"/>
    <lineage>
        <taxon>Bacteria</taxon>
        <taxon>Bacillati</taxon>
        <taxon>Actinomycetota</taxon>
        <taxon>Actinomycetes</taxon>
        <taxon>Streptosporangiales</taxon>
        <taxon>Streptosporangiaceae</taxon>
        <taxon>Sphaerisporangium</taxon>
    </lineage>
</organism>
<comment type="caution">
    <text evidence="1">The sequence shown here is derived from an EMBL/GenBank/DDBJ whole genome shotgun (WGS) entry which is preliminary data.</text>
</comment>
<gene>
    <name evidence="1" type="ORF">ACFP1K_14590</name>
</gene>
<proteinExistence type="predicted"/>
<keyword evidence="2" id="KW-1185">Reference proteome</keyword>
<evidence type="ECO:0000313" key="1">
    <source>
        <dbReference type="EMBL" id="MFC6082390.1"/>
    </source>
</evidence>
<evidence type="ECO:0000313" key="2">
    <source>
        <dbReference type="Proteomes" id="UP001596137"/>
    </source>
</evidence>
<protein>
    <submittedName>
        <fullName evidence="1">Uncharacterized protein</fullName>
    </submittedName>
</protein>
<dbReference type="Proteomes" id="UP001596137">
    <property type="component" value="Unassembled WGS sequence"/>
</dbReference>
<sequence>MIDSNGLTLHVLPADDGDPEELAELIGRLRTELLDLDVLSADVPAPEDVPEAAKGLGGVPGWLVVQLGTLEGLRAMVTAVRNWVSRSGRTVEITIAGDTLKLTAVTAEQQQRIIDAWLARHAAP</sequence>
<dbReference type="EMBL" id="JBHSRF010000016">
    <property type="protein sequence ID" value="MFC6082390.1"/>
    <property type="molecule type" value="Genomic_DNA"/>
</dbReference>
<name>A0ABW1NGJ7_9ACTN</name>
<accession>A0ABW1NGJ7</accession>